<organism evidence="1 2">
    <name type="scientific">Liquorilactobacillus ghanensis DSM 18630</name>
    <dbReference type="NCBI Taxonomy" id="1423750"/>
    <lineage>
        <taxon>Bacteria</taxon>
        <taxon>Bacillati</taxon>
        <taxon>Bacillota</taxon>
        <taxon>Bacilli</taxon>
        <taxon>Lactobacillales</taxon>
        <taxon>Lactobacillaceae</taxon>
        <taxon>Liquorilactobacillus</taxon>
    </lineage>
</organism>
<dbReference type="STRING" id="1423750.FC89_GL000276"/>
<evidence type="ECO:0008006" key="3">
    <source>
        <dbReference type="Google" id="ProtNLM"/>
    </source>
</evidence>
<evidence type="ECO:0000313" key="1">
    <source>
        <dbReference type="EMBL" id="KRM06967.1"/>
    </source>
</evidence>
<protein>
    <recommendedName>
        <fullName evidence="3">Prophage protein</fullName>
    </recommendedName>
</protein>
<dbReference type="Proteomes" id="UP000051451">
    <property type="component" value="Unassembled WGS sequence"/>
</dbReference>
<proteinExistence type="predicted"/>
<sequence>MEIINMKTIAYQTIKSIADIKLVTTSYPDTFTVYPVAIYSTQHKSHFRDSDMNELLTKWTITIDLFLDQGSLTGITNQLIAKFSAMGFSNDVGDENLSGISRVFIKFTGIVDNAMNRVYEK</sequence>
<dbReference type="EMBL" id="AZGB01000009">
    <property type="protein sequence ID" value="KRM06967.1"/>
    <property type="molecule type" value="Genomic_DNA"/>
</dbReference>
<accession>A0A0R1VMR7</accession>
<dbReference type="OrthoDB" id="2187559at2"/>
<gene>
    <name evidence="1" type="ORF">FC89_GL000276</name>
</gene>
<name>A0A0R1VMR7_9LACO</name>
<dbReference type="GeneID" id="98318336"/>
<keyword evidence="2" id="KW-1185">Reference proteome</keyword>
<reference evidence="1 2" key="1">
    <citation type="journal article" date="2015" name="Genome Announc.">
        <title>Expanding the biotechnology potential of lactobacilli through comparative genomics of 213 strains and associated genera.</title>
        <authorList>
            <person name="Sun Z."/>
            <person name="Harris H.M."/>
            <person name="McCann A."/>
            <person name="Guo C."/>
            <person name="Argimon S."/>
            <person name="Zhang W."/>
            <person name="Yang X."/>
            <person name="Jeffery I.B."/>
            <person name="Cooney J.C."/>
            <person name="Kagawa T.F."/>
            <person name="Liu W."/>
            <person name="Song Y."/>
            <person name="Salvetti E."/>
            <person name="Wrobel A."/>
            <person name="Rasinkangas P."/>
            <person name="Parkhill J."/>
            <person name="Rea M.C."/>
            <person name="O'Sullivan O."/>
            <person name="Ritari J."/>
            <person name="Douillard F.P."/>
            <person name="Paul Ross R."/>
            <person name="Yang R."/>
            <person name="Briner A.E."/>
            <person name="Felis G.E."/>
            <person name="de Vos W.M."/>
            <person name="Barrangou R."/>
            <person name="Klaenhammer T.R."/>
            <person name="Caufield P.W."/>
            <person name="Cui Y."/>
            <person name="Zhang H."/>
            <person name="O'Toole P.W."/>
        </authorList>
    </citation>
    <scope>NUCLEOTIDE SEQUENCE [LARGE SCALE GENOMIC DNA]</scope>
    <source>
        <strain evidence="1 2">DSM 18630</strain>
    </source>
</reference>
<dbReference type="PATRIC" id="fig|1423750.3.peg.282"/>
<comment type="caution">
    <text evidence="1">The sequence shown here is derived from an EMBL/GenBank/DDBJ whole genome shotgun (WGS) entry which is preliminary data.</text>
</comment>
<dbReference type="AlphaFoldDB" id="A0A0R1VMR7"/>
<dbReference type="RefSeq" id="WP_057871077.1">
    <property type="nucleotide sequence ID" value="NZ_AZGB01000009.1"/>
</dbReference>
<evidence type="ECO:0000313" key="2">
    <source>
        <dbReference type="Proteomes" id="UP000051451"/>
    </source>
</evidence>